<dbReference type="STRING" id="29655.A0A0K9Q2M9"/>
<keyword evidence="3" id="KW-0337">GPI-anchor biosynthesis</keyword>
<keyword evidence="7 8" id="KW-0472">Membrane</keyword>
<feature type="transmembrane region" description="Helical" evidence="8">
    <location>
        <begin position="188"/>
        <end position="207"/>
    </location>
</feature>
<proteinExistence type="predicted"/>
<dbReference type="Pfam" id="PF06699">
    <property type="entry name" value="PIG-F"/>
    <property type="match status" value="1"/>
</dbReference>
<evidence type="ECO:0000256" key="2">
    <source>
        <dbReference type="ARBA" id="ARBA00004687"/>
    </source>
</evidence>
<protein>
    <recommendedName>
        <fullName evidence="11">Phosphatidylinositol-glycan biosynthesis class F protein</fullName>
    </recommendedName>
</protein>
<keyword evidence="5" id="KW-0256">Endoplasmic reticulum</keyword>
<dbReference type="OrthoDB" id="17366at2759"/>
<evidence type="ECO:0000256" key="7">
    <source>
        <dbReference type="ARBA" id="ARBA00023136"/>
    </source>
</evidence>
<evidence type="ECO:0000256" key="4">
    <source>
        <dbReference type="ARBA" id="ARBA00022692"/>
    </source>
</evidence>
<dbReference type="GO" id="GO:0006506">
    <property type="term" value="P:GPI anchor biosynthetic process"/>
    <property type="evidence" value="ECO:0007669"/>
    <property type="project" value="UniProtKB-UniPathway"/>
</dbReference>
<feature type="transmembrane region" description="Helical" evidence="8">
    <location>
        <begin position="83"/>
        <end position="106"/>
    </location>
</feature>
<evidence type="ECO:0000313" key="9">
    <source>
        <dbReference type="EMBL" id="KMZ74690.1"/>
    </source>
</evidence>
<keyword evidence="4 8" id="KW-0812">Transmembrane</keyword>
<dbReference type="GO" id="GO:0005789">
    <property type="term" value="C:endoplasmic reticulum membrane"/>
    <property type="evidence" value="ECO:0007669"/>
    <property type="project" value="UniProtKB-SubCell"/>
</dbReference>
<keyword evidence="10" id="KW-1185">Reference proteome</keyword>
<keyword evidence="6 8" id="KW-1133">Transmembrane helix</keyword>
<dbReference type="Proteomes" id="UP000036987">
    <property type="component" value="Unassembled WGS sequence"/>
</dbReference>
<evidence type="ECO:0000256" key="5">
    <source>
        <dbReference type="ARBA" id="ARBA00022824"/>
    </source>
</evidence>
<evidence type="ECO:0000256" key="1">
    <source>
        <dbReference type="ARBA" id="ARBA00004477"/>
    </source>
</evidence>
<feature type="transmembrane region" description="Helical" evidence="8">
    <location>
        <begin position="151"/>
        <end position="168"/>
    </location>
</feature>
<organism evidence="9 10">
    <name type="scientific">Zostera marina</name>
    <name type="common">Eelgrass</name>
    <dbReference type="NCBI Taxonomy" id="29655"/>
    <lineage>
        <taxon>Eukaryota</taxon>
        <taxon>Viridiplantae</taxon>
        <taxon>Streptophyta</taxon>
        <taxon>Embryophyta</taxon>
        <taxon>Tracheophyta</taxon>
        <taxon>Spermatophyta</taxon>
        <taxon>Magnoliopsida</taxon>
        <taxon>Liliopsida</taxon>
        <taxon>Zosteraceae</taxon>
        <taxon>Zostera</taxon>
    </lineage>
</organism>
<dbReference type="InterPro" id="IPR009580">
    <property type="entry name" value="GPI_biosynthesis_protein_Pig-F"/>
</dbReference>
<comment type="subcellular location">
    <subcellularLocation>
        <location evidence="1">Endoplasmic reticulum membrane</location>
        <topology evidence="1">Multi-pass membrane protein</topology>
    </subcellularLocation>
</comment>
<dbReference type="UniPathway" id="UPA00196"/>
<evidence type="ECO:0000256" key="8">
    <source>
        <dbReference type="SAM" id="Phobius"/>
    </source>
</evidence>
<dbReference type="OMA" id="QQWPLTC"/>
<evidence type="ECO:0000256" key="6">
    <source>
        <dbReference type="ARBA" id="ARBA00022989"/>
    </source>
</evidence>
<comment type="caution">
    <text evidence="9">The sequence shown here is derived from an EMBL/GenBank/DDBJ whole genome shotgun (WGS) entry which is preliminary data.</text>
</comment>
<feature type="transmembrane region" description="Helical" evidence="8">
    <location>
        <begin position="45"/>
        <end position="63"/>
    </location>
</feature>
<gene>
    <name evidence="9" type="ORF">ZOSMA_123G00380</name>
</gene>
<sequence>MENRSVPISTAVEVQSICVLGIALSYWISHVFFESTFVSDPVRTLGLFLIVEGPLLIALYSFLRDDPQKCSYWKAVGRGLLGLPLGALINAFGAIVLGAPLGLMYWKKTINWSLLMSLFTFVPATCVFGWSSKENWQRLVQYSKMTGRLDYMLSFPAYGAIVGGWFGAFPMPLDWERAWQEWPICVTYGVIAGYFLGILISLVLPVARKSSIKID</sequence>
<dbReference type="EMBL" id="LFYR01000252">
    <property type="protein sequence ID" value="KMZ74690.1"/>
    <property type="molecule type" value="Genomic_DNA"/>
</dbReference>
<evidence type="ECO:0000313" key="10">
    <source>
        <dbReference type="Proteomes" id="UP000036987"/>
    </source>
</evidence>
<dbReference type="AlphaFoldDB" id="A0A0K9Q2M9"/>
<evidence type="ECO:0008006" key="11">
    <source>
        <dbReference type="Google" id="ProtNLM"/>
    </source>
</evidence>
<reference evidence="10" key="1">
    <citation type="journal article" date="2016" name="Nature">
        <title>The genome of the seagrass Zostera marina reveals angiosperm adaptation to the sea.</title>
        <authorList>
            <person name="Olsen J.L."/>
            <person name="Rouze P."/>
            <person name="Verhelst B."/>
            <person name="Lin Y.-C."/>
            <person name="Bayer T."/>
            <person name="Collen J."/>
            <person name="Dattolo E."/>
            <person name="De Paoli E."/>
            <person name="Dittami S."/>
            <person name="Maumus F."/>
            <person name="Michel G."/>
            <person name="Kersting A."/>
            <person name="Lauritano C."/>
            <person name="Lohaus R."/>
            <person name="Toepel M."/>
            <person name="Tonon T."/>
            <person name="Vanneste K."/>
            <person name="Amirebrahimi M."/>
            <person name="Brakel J."/>
            <person name="Bostroem C."/>
            <person name="Chovatia M."/>
            <person name="Grimwood J."/>
            <person name="Jenkins J.W."/>
            <person name="Jueterbock A."/>
            <person name="Mraz A."/>
            <person name="Stam W.T."/>
            <person name="Tice H."/>
            <person name="Bornberg-Bauer E."/>
            <person name="Green P.J."/>
            <person name="Pearson G.A."/>
            <person name="Procaccini G."/>
            <person name="Duarte C.M."/>
            <person name="Schmutz J."/>
            <person name="Reusch T.B.H."/>
            <person name="Van de Peer Y."/>
        </authorList>
    </citation>
    <scope>NUCLEOTIDE SEQUENCE [LARGE SCALE GENOMIC DNA]</scope>
    <source>
        <strain evidence="10">cv. Finnish</strain>
    </source>
</reference>
<feature type="transmembrane region" description="Helical" evidence="8">
    <location>
        <begin position="12"/>
        <end position="33"/>
    </location>
</feature>
<name>A0A0K9Q2M9_ZOSMR</name>
<comment type="pathway">
    <text evidence="2">Glycolipid biosynthesis; glycosylphosphatidylinositol-anchor biosynthesis.</text>
</comment>
<feature type="transmembrane region" description="Helical" evidence="8">
    <location>
        <begin position="112"/>
        <end position="130"/>
    </location>
</feature>
<accession>A0A0K9Q2M9</accession>
<evidence type="ECO:0000256" key="3">
    <source>
        <dbReference type="ARBA" id="ARBA00022502"/>
    </source>
</evidence>